<dbReference type="Gene3D" id="1.10.10.10">
    <property type="entry name" value="Winged helix-like DNA-binding domain superfamily/Winged helix DNA-binding domain"/>
    <property type="match status" value="1"/>
</dbReference>
<feature type="domain" description="HTH arsR-type" evidence="5">
    <location>
        <begin position="9"/>
        <end position="102"/>
    </location>
</feature>
<dbReference type="FunFam" id="1.10.10.10:FF:000403">
    <property type="entry name" value="ArsR family transcriptional regulator"/>
    <property type="match status" value="1"/>
</dbReference>
<dbReference type="InterPro" id="IPR001845">
    <property type="entry name" value="HTH_ArsR_DNA-bd_dom"/>
</dbReference>
<keyword evidence="1" id="KW-0805">Transcription regulation</keyword>
<keyword evidence="3" id="KW-0804">Transcription</keyword>
<proteinExistence type="predicted"/>
<dbReference type="PROSITE" id="PS50987">
    <property type="entry name" value="HTH_ARSR_2"/>
    <property type="match status" value="1"/>
</dbReference>
<dbReference type="Pfam" id="PF01022">
    <property type="entry name" value="HTH_5"/>
    <property type="match status" value="1"/>
</dbReference>
<dbReference type="RefSeq" id="WP_150062022.1">
    <property type="nucleotide sequence ID" value="NZ_JACHII010000002.1"/>
</dbReference>
<dbReference type="PRINTS" id="PR00778">
    <property type="entry name" value="HTHARSR"/>
</dbReference>
<evidence type="ECO:0000259" key="5">
    <source>
        <dbReference type="PROSITE" id="PS50987"/>
    </source>
</evidence>
<protein>
    <submittedName>
        <fullName evidence="6">Helix-turn-helix transcriptional regulator</fullName>
    </submittedName>
</protein>
<gene>
    <name evidence="6" type="ORF">F1188_08775</name>
</gene>
<dbReference type="InterPro" id="IPR051011">
    <property type="entry name" value="Metal_resp_trans_reg"/>
</dbReference>
<dbReference type="GO" id="GO:0003677">
    <property type="term" value="F:DNA binding"/>
    <property type="evidence" value="ECO:0007669"/>
    <property type="project" value="UniProtKB-KW"/>
</dbReference>
<dbReference type="InterPro" id="IPR036390">
    <property type="entry name" value="WH_DNA-bd_sf"/>
</dbReference>
<evidence type="ECO:0000313" key="6">
    <source>
        <dbReference type="EMBL" id="KAA5606091.1"/>
    </source>
</evidence>
<dbReference type="PANTHER" id="PTHR43132">
    <property type="entry name" value="ARSENICAL RESISTANCE OPERON REPRESSOR ARSR-RELATED"/>
    <property type="match status" value="1"/>
</dbReference>
<organism evidence="6 7">
    <name type="scientific">Roseospira marina</name>
    <dbReference type="NCBI Taxonomy" id="140057"/>
    <lineage>
        <taxon>Bacteria</taxon>
        <taxon>Pseudomonadati</taxon>
        <taxon>Pseudomonadota</taxon>
        <taxon>Alphaproteobacteria</taxon>
        <taxon>Rhodospirillales</taxon>
        <taxon>Rhodospirillaceae</taxon>
        <taxon>Roseospira</taxon>
    </lineage>
</organism>
<accession>A0A5M6ICU5</accession>
<dbReference type="InterPro" id="IPR036388">
    <property type="entry name" value="WH-like_DNA-bd_sf"/>
</dbReference>
<evidence type="ECO:0000256" key="2">
    <source>
        <dbReference type="ARBA" id="ARBA00023125"/>
    </source>
</evidence>
<dbReference type="AlphaFoldDB" id="A0A5M6ICU5"/>
<comment type="caution">
    <text evidence="6">The sequence shown here is derived from an EMBL/GenBank/DDBJ whole genome shotgun (WGS) entry which is preliminary data.</text>
</comment>
<dbReference type="CDD" id="cd00090">
    <property type="entry name" value="HTH_ARSR"/>
    <property type="match status" value="1"/>
</dbReference>
<reference evidence="6 7" key="1">
    <citation type="submission" date="2019-09" db="EMBL/GenBank/DDBJ databases">
        <title>Genome sequence of Roseospira marina, one of the more divergent members of the non-sulfur purple photosynthetic bacterial family, the Rhodospirillaceae.</title>
        <authorList>
            <person name="Meyer T."/>
            <person name="Kyndt J."/>
        </authorList>
    </citation>
    <scope>NUCLEOTIDE SEQUENCE [LARGE SCALE GENOMIC DNA]</scope>
    <source>
        <strain evidence="6 7">DSM 15113</strain>
    </source>
</reference>
<dbReference type="NCBIfam" id="NF033788">
    <property type="entry name" value="HTH_metalloreg"/>
    <property type="match status" value="1"/>
</dbReference>
<dbReference type="EMBL" id="VWPJ01000006">
    <property type="protein sequence ID" value="KAA5606091.1"/>
    <property type="molecule type" value="Genomic_DNA"/>
</dbReference>
<sequence length="128" mass="13932">MDTNDLQKLQDQARNASALLKAMSNQYRLLILCQLLQQERSVGELERVVGLSQSALSQHLARLRRDDLVKTRRVAQTIFYSLKGEEVAAVLHTLYGIYCAPAEASGGHADASADLADTPPRGRLAGAA</sequence>
<dbReference type="SUPFAM" id="SSF46785">
    <property type="entry name" value="Winged helix' DNA-binding domain"/>
    <property type="match status" value="1"/>
</dbReference>
<feature type="region of interest" description="Disordered" evidence="4">
    <location>
        <begin position="105"/>
        <end position="128"/>
    </location>
</feature>
<dbReference type="OrthoDB" id="194599at2"/>
<name>A0A5M6ICU5_9PROT</name>
<dbReference type="PANTHER" id="PTHR43132:SF2">
    <property type="entry name" value="ARSENICAL RESISTANCE OPERON REPRESSOR ARSR-RELATED"/>
    <property type="match status" value="1"/>
</dbReference>
<dbReference type="InterPro" id="IPR011991">
    <property type="entry name" value="ArsR-like_HTH"/>
</dbReference>
<keyword evidence="7" id="KW-1185">Reference proteome</keyword>
<dbReference type="SMART" id="SM00418">
    <property type="entry name" value="HTH_ARSR"/>
    <property type="match status" value="1"/>
</dbReference>
<evidence type="ECO:0000256" key="1">
    <source>
        <dbReference type="ARBA" id="ARBA00023015"/>
    </source>
</evidence>
<evidence type="ECO:0000256" key="3">
    <source>
        <dbReference type="ARBA" id="ARBA00023163"/>
    </source>
</evidence>
<keyword evidence="2" id="KW-0238">DNA-binding</keyword>
<dbReference type="Proteomes" id="UP000324065">
    <property type="component" value="Unassembled WGS sequence"/>
</dbReference>
<evidence type="ECO:0000256" key="4">
    <source>
        <dbReference type="SAM" id="MobiDB-lite"/>
    </source>
</evidence>
<dbReference type="GO" id="GO:0003700">
    <property type="term" value="F:DNA-binding transcription factor activity"/>
    <property type="evidence" value="ECO:0007669"/>
    <property type="project" value="InterPro"/>
</dbReference>
<evidence type="ECO:0000313" key="7">
    <source>
        <dbReference type="Proteomes" id="UP000324065"/>
    </source>
</evidence>